<protein>
    <submittedName>
        <fullName evidence="8">TonB-dependent receptor</fullName>
    </submittedName>
</protein>
<organism evidence="8 9">
    <name type="scientific">Novosphingobium clariflavum</name>
    <dbReference type="NCBI Taxonomy" id="2029884"/>
    <lineage>
        <taxon>Bacteria</taxon>
        <taxon>Pseudomonadati</taxon>
        <taxon>Pseudomonadota</taxon>
        <taxon>Alphaproteobacteria</taxon>
        <taxon>Sphingomonadales</taxon>
        <taxon>Sphingomonadaceae</taxon>
        <taxon>Novosphingobium</taxon>
    </lineage>
</organism>
<evidence type="ECO:0000256" key="4">
    <source>
        <dbReference type="RuleBase" id="RU003357"/>
    </source>
</evidence>
<evidence type="ECO:0000256" key="2">
    <source>
        <dbReference type="ARBA" id="ARBA00023136"/>
    </source>
</evidence>
<feature type="domain" description="TonB-dependent receptor-like beta-barrel" evidence="6">
    <location>
        <begin position="323"/>
        <end position="842"/>
    </location>
</feature>
<evidence type="ECO:0000256" key="1">
    <source>
        <dbReference type="ARBA" id="ARBA00004442"/>
    </source>
</evidence>
<dbReference type="Gene3D" id="2.40.170.20">
    <property type="entry name" value="TonB-dependent receptor, beta-barrel domain"/>
    <property type="match status" value="1"/>
</dbReference>
<feature type="chain" id="PRO_5046123228" evidence="5">
    <location>
        <begin position="31"/>
        <end position="876"/>
    </location>
</feature>
<accession>A0ABV6SEU3</accession>
<sequence length="876" mass="94989">MDLKLRTAFRASSALAIALGVQALSQPAFAQSTDTAAADQSAAENDAIVVTGLRASLRDALNAKRAQTVVTEQISAKDIGALPDVTIADSLARLPGVTATRDRGNASQAAVRGLGPRLVLGLINGREVASSEPDRNVRWEIYPSEIVSGVTVYKSQAANVISGGVAATIDIRTVRPLDYQGPALTVRAGALYNDGGKDIPGYSGWGSRGSAQYIGHLTDNLAVVVGGTFQRQKNGYNSFQGWGYNTYDVNGASAPTLNGEPVNAPWGAQTEIKALKETRWSTTGAIQWKPTTDWDINLDVLYSKVKIDENQAQQWYGRSNGWGDWGGTIGAPGDIYQNGSYTLSGNTITGATLNNYSSVTNAIAKYTEDKNLFVTGLNAKYDDGDWTVKFDASYSRARRDNSWGALYVDMWPESTTFATGRNQVPSVSVSANTADLSNQVVSGGQYDGPQRLKDDLGAGQVDIYRHIDGGFFTGFGAGLRYSNRVKSYDAYSASVSGSGTIDSSYLTAFDVHGFDVPTLVWGNYKTLAAEYLTIGTPTQDKSKYWRVKEDNFEGYLMSDFAGSFFTGNLGVRFVNVATHSNAFSGRTYWDGTQNVTEYSPVNDNSKYFRALPSLNLNFDLTDTLKLRAGAARVISRPPLDELRASLALSNYPPTNTASGGNPYLKPLMATQGDLSLEWYFHKDAMIAVAAYYKDVSSNVGYTQTQQVIGGDTYTVTSPGNGKGGHVAGVEGTIQTPFYFLGIDNFGLYANASYVDSNMKELAPASNPFPAVGLTKFTGEFDLWYSGHGIDARVALKHHSPFTVIYGWDASQLTRLESETTLGASVSYAINKSISVRFQANNLTNQVARFYWNNDPDQIARYEKYGRSYLADITFKY</sequence>
<evidence type="ECO:0000313" key="8">
    <source>
        <dbReference type="EMBL" id="MFC0687496.1"/>
    </source>
</evidence>
<evidence type="ECO:0000259" key="7">
    <source>
        <dbReference type="Pfam" id="PF07715"/>
    </source>
</evidence>
<dbReference type="RefSeq" id="WP_267220930.1">
    <property type="nucleotide sequence ID" value="NZ_JAPCWC010000008.1"/>
</dbReference>
<dbReference type="Gene3D" id="2.170.130.10">
    <property type="entry name" value="TonB-dependent receptor, plug domain"/>
    <property type="match status" value="1"/>
</dbReference>
<dbReference type="CDD" id="cd01347">
    <property type="entry name" value="ligand_gated_channel"/>
    <property type="match status" value="1"/>
</dbReference>
<reference evidence="8 9" key="1">
    <citation type="submission" date="2024-09" db="EMBL/GenBank/DDBJ databases">
        <authorList>
            <person name="Sun Q."/>
            <person name="Mori K."/>
        </authorList>
    </citation>
    <scope>NUCLEOTIDE SEQUENCE [LARGE SCALE GENOMIC DNA]</scope>
    <source>
        <strain evidence="8 9">CICC 11035S</strain>
    </source>
</reference>
<keyword evidence="9" id="KW-1185">Reference proteome</keyword>
<name>A0ABV6SEU3_9SPHN</name>
<dbReference type="Pfam" id="PF07715">
    <property type="entry name" value="Plug"/>
    <property type="match status" value="1"/>
</dbReference>
<dbReference type="InterPro" id="IPR012910">
    <property type="entry name" value="Plug_dom"/>
</dbReference>
<keyword evidence="8" id="KW-0675">Receptor</keyword>
<dbReference type="NCBIfam" id="TIGR01782">
    <property type="entry name" value="TonB-Xanth-Caul"/>
    <property type="match status" value="1"/>
</dbReference>
<dbReference type="SUPFAM" id="SSF56935">
    <property type="entry name" value="Porins"/>
    <property type="match status" value="1"/>
</dbReference>
<evidence type="ECO:0000259" key="6">
    <source>
        <dbReference type="Pfam" id="PF00593"/>
    </source>
</evidence>
<comment type="subcellular location">
    <subcellularLocation>
        <location evidence="1 4">Cell outer membrane</location>
    </subcellularLocation>
</comment>
<proteinExistence type="inferred from homology"/>
<dbReference type="InterPro" id="IPR000531">
    <property type="entry name" value="Beta-barrel_TonB"/>
</dbReference>
<evidence type="ECO:0000256" key="3">
    <source>
        <dbReference type="ARBA" id="ARBA00023237"/>
    </source>
</evidence>
<keyword evidence="3" id="KW-0998">Cell outer membrane</keyword>
<evidence type="ECO:0000313" key="9">
    <source>
        <dbReference type="Proteomes" id="UP001589858"/>
    </source>
</evidence>
<dbReference type="PANTHER" id="PTHR40980:SF3">
    <property type="entry name" value="TONB-DEPENDENT RECEPTOR-LIKE BETA-BARREL DOMAIN-CONTAINING PROTEIN"/>
    <property type="match status" value="1"/>
</dbReference>
<feature type="signal peptide" evidence="5">
    <location>
        <begin position="1"/>
        <end position="30"/>
    </location>
</feature>
<dbReference type="EMBL" id="JBHLTM010000086">
    <property type="protein sequence ID" value="MFC0687496.1"/>
    <property type="molecule type" value="Genomic_DNA"/>
</dbReference>
<dbReference type="PANTHER" id="PTHR40980">
    <property type="entry name" value="PLUG DOMAIN-CONTAINING PROTEIN"/>
    <property type="match status" value="1"/>
</dbReference>
<gene>
    <name evidence="8" type="ORF">ACFFF8_23180</name>
</gene>
<feature type="domain" description="TonB-dependent receptor plug" evidence="7">
    <location>
        <begin position="65"/>
        <end position="164"/>
    </location>
</feature>
<dbReference type="InterPro" id="IPR036942">
    <property type="entry name" value="Beta-barrel_TonB_sf"/>
</dbReference>
<keyword evidence="4" id="KW-0798">TonB box</keyword>
<keyword evidence="2 4" id="KW-0472">Membrane</keyword>
<dbReference type="InterPro" id="IPR010104">
    <property type="entry name" value="TonB_rcpt_bac"/>
</dbReference>
<evidence type="ECO:0000256" key="5">
    <source>
        <dbReference type="SAM" id="SignalP"/>
    </source>
</evidence>
<dbReference type="Proteomes" id="UP001589858">
    <property type="component" value="Unassembled WGS sequence"/>
</dbReference>
<dbReference type="Pfam" id="PF00593">
    <property type="entry name" value="TonB_dep_Rec_b-barrel"/>
    <property type="match status" value="1"/>
</dbReference>
<dbReference type="InterPro" id="IPR037066">
    <property type="entry name" value="Plug_dom_sf"/>
</dbReference>
<comment type="similarity">
    <text evidence="4">Belongs to the TonB-dependent receptor family.</text>
</comment>
<keyword evidence="5" id="KW-0732">Signal</keyword>
<comment type="caution">
    <text evidence="8">The sequence shown here is derived from an EMBL/GenBank/DDBJ whole genome shotgun (WGS) entry which is preliminary data.</text>
</comment>